<dbReference type="NCBIfam" id="TIGR02607">
    <property type="entry name" value="antidote_HigA"/>
    <property type="match status" value="1"/>
</dbReference>
<dbReference type="OrthoDB" id="9798100at2"/>
<dbReference type="Gene3D" id="1.10.260.40">
    <property type="entry name" value="lambda repressor-like DNA-binding domains"/>
    <property type="match status" value="1"/>
</dbReference>
<name>F2NC11_DESAR</name>
<reference evidence="4" key="2">
    <citation type="submission" date="2011-03" db="EMBL/GenBank/DDBJ databases">
        <title>The complete genome of Desulfobacca acetoxidans DSM 11109.</title>
        <authorList>
            <consortium name="US DOE Joint Genome Institute (JGI-PGF)"/>
            <person name="Lucas S."/>
            <person name="Copeland A."/>
            <person name="Lapidus A."/>
            <person name="Bruce D."/>
            <person name="Goodwin L."/>
            <person name="Pitluck S."/>
            <person name="Peters L."/>
            <person name="Kyrpides N."/>
            <person name="Mavromatis K."/>
            <person name="Ivanova N."/>
            <person name="Ovchinnikova G."/>
            <person name="Teshima H."/>
            <person name="Detter J.C."/>
            <person name="Han C."/>
            <person name="Land M."/>
            <person name="Hauser L."/>
            <person name="Markowitz V."/>
            <person name="Cheng J.-F."/>
            <person name="Hugenholtz P."/>
            <person name="Woyke T."/>
            <person name="Wu D."/>
            <person name="Spring S."/>
            <person name="Schueler E."/>
            <person name="Brambilla E."/>
            <person name="Klenk H.-P."/>
            <person name="Eisen J.A."/>
        </authorList>
    </citation>
    <scope>NUCLEOTIDE SEQUENCE [LARGE SCALE GENOMIC DNA]</scope>
    <source>
        <strain evidence="4">ATCC 700848 / DSM 11109 / ASRB2</strain>
    </source>
</reference>
<dbReference type="CDD" id="cd00093">
    <property type="entry name" value="HTH_XRE"/>
    <property type="match status" value="1"/>
</dbReference>
<dbReference type="PROSITE" id="PS50943">
    <property type="entry name" value="HTH_CROC1"/>
    <property type="match status" value="1"/>
</dbReference>
<proteinExistence type="predicted"/>
<dbReference type="PANTHER" id="PTHR36924">
    <property type="entry name" value="ANTITOXIN HIGA-1"/>
    <property type="match status" value="1"/>
</dbReference>
<dbReference type="STRING" id="880072.Desac_0194"/>
<dbReference type="GO" id="GO:0003677">
    <property type="term" value="F:DNA binding"/>
    <property type="evidence" value="ECO:0007669"/>
    <property type="project" value="UniProtKB-KW"/>
</dbReference>
<dbReference type="RefSeq" id="WP_013705201.1">
    <property type="nucleotide sequence ID" value="NC_015388.1"/>
</dbReference>
<gene>
    <name evidence="3" type="ordered locus">Desac_0194</name>
</gene>
<accession>F2NC11</accession>
<evidence type="ECO:0000259" key="2">
    <source>
        <dbReference type="PROSITE" id="PS50943"/>
    </source>
</evidence>
<dbReference type="KEGG" id="dao:Desac_0194"/>
<dbReference type="Pfam" id="PF01381">
    <property type="entry name" value="HTH_3"/>
    <property type="match status" value="1"/>
</dbReference>
<dbReference type="InterPro" id="IPR010982">
    <property type="entry name" value="Lambda_DNA-bd_dom_sf"/>
</dbReference>
<sequence length="104" mass="11587">MARMIIHPGEHLADELKALGMSANEMAKELGVPTNRITEIIRGKRGISGDTALRLGRWFGTGPDIWMNLQKNYELRLAAQEIGDALQKIPVHKTKAKSDNDLRP</sequence>
<dbReference type="AlphaFoldDB" id="F2NC11"/>
<protein>
    <submittedName>
        <fullName evidence="3">Plasmid maintenance system antidote protein, XRE family</fullName>
    </submittedName>
</protein>
<dbReference type="InterPro" id="IPR001387">
    <property type="entry name" value="Cro/C1-type_HTH"/>
</dbReference>
<dbReference type="eggNOG" id="COG3093">
    <property type="taxonomic scope" value="Bacteria"/>
</dbReference>
<keyword evidence="1" id="KW-0238">DNA-binding</keyword>
<reference evidence="3 4" key="1">
    <citation type="journal article" date="2011" name="Stand. Genomic Sci.">
        <title>Complete genome sequence of the acetate-degrading sulfate reducer Desulfobacca acetoxidans type strain (ASRB2).</title>
        <authorList>
            <person name="Goker M."/>
            <person name="Teshima H."/>
            <person name="Lapidus A."/>
            <person name="Nolan M."/>
            <person name="Lucas S."/>
            <person name="Hammon N."/>
            <person name="Deshpande S."/>
            <person name="Cheng J.F."/>
            <person name="Tapia R."/>
            <person name="Han C."/>
            <person name="Goodwin L."/>
            <person name="Pitluck S."/>
            <person name="Huntemann M."/>
            <person name="Liolios K."/>
            <person name="Ivanova N."/>
            <person name="Pagani I."/>
            <person name="Mavromatis K."/>
            <person name="Ovchinikova G."/>
            <person name="Pati A."/>
            <person name="Chen A."/>
            <person name="Palaniappan K."/>
            <person name="Land M."/>
            <person name="Hauser L."/>
            <person name="Brambilla E.M."/>
            <person name="Rohde M."/>
            <person name="Spring S."/>
            <person name="Detter J.C."/>
            <person name="Woyke T."/>
            <person name="Bristow J."/>
            <person name="Eisen J.A."/>
            <person name="Markowitz V."/>
            <person name="Hugenholtz P."/>
            <person name="Kyrpides N.C."/>
            <person name="Klenk H.P."/>
        </authorList>
    </citation>
    <scope>NUCLEOTIDE SEQUENCE [LARGE SCALE GENOMIC DNA]</scope>
    <source>
        <strain evidence="4">ATCC 700848 / DSM 11109 / ASRB2</strain>
    </source>
</reference>
<dbReference type="SUPFAM" id="SSF47413">
    <property type="entry name" value="lambda repressor-like DNA-binding domains"/>
    <property type="match status" value="1"/>
</dbReference>
<evidence type="ECO:0000256" key="1">
    <source>
        <dbReference type="ARBA" id="ARBA00023125"/>
    </source>
</evidence>
<dbReference type="HOGENOM" id="CLU_140230_5_3_7"/>
<feature type="domain" description="HTH cro/C1-type" evidence="2">
    <location>
        <begin position="12"/>
        <end position="66"/>
    </location>
</feature>
<evidence type="ECO:0000313" key="3">
    <source>
        <dbReference type="EMBL" id="AEB08088.1"/>
    </source>
</evidence>
<dbReference type="Proteomes" id="UP000000483">
    <property type="component" value="Chromosome"/>
</dbReference>
<organism evidence="3 4">
    <name type="scientific">Desulfobacca acetoxidans (strain ATCC 700848 / DSM 11109 / ASRB2)</name>
    <dbReference type="NCBI Taxonomy" id="880072"/>
    <lineage>
        <taxon>Bacteria</taxon>
        <taxon>Pseudomonadati</taxon>
        <taxon>Thermodesulfobacteriota</taxon>
        <taxon>Desulfobaccia</taxon>
        <taxon>Desulfobaccales</taxon>
        <taxon>Desulfobaccaceae</taxon>
        <taxon>Desulfobacca</taxon>
    </lineage>
</organism>
<evidence type="ECO:0000313" key="4">
    <source>
        <dbReference type="Proteomes" id="UP000000483"/>
    </source>
</evidence>
<dbReference type="SMART" id="SM00530">
    <property type="entry name" value="HTH_XRE"/>
    <property type="match status" value="1"/>
</dbReference>
<keyword evidence="4" id="KW-1185">Reference proteome</keyword>
<dbReference type="PANTHER" id="PTHR36924:SF1">
    <property type="entry name" value="ANTITOXIN HIGA-1"/>
    <property type="match status" value="1"/>
</dbReference>
<dbReference type="EMBL" id="CP002629">
    <property type="protein sequence ID" value="AEB08088.1"/>
    <property type="molecule type" value="Genomic_DNA"/>
</dbReference>
<dbReference type="InterPro" id="IPR013430">
    <property type="entry name" value="Toxin_antidote_HigA"/>
</dbReference>